<dbReference type="Proteomes" id="UP000191980">
    <property type="component" value="Unassembled WGS sequence"/>
</dbReference>
<organism evidence="3 4">
    <name type="scientific">Methyloprofundus sedimenti</name>
    <dbReference type="NCBI Taxonomy" id="1420851"/>
    <lineage>
        <taxon>Bacteria</taxon>
        <taxon>Pseudomonadati</taxon>
        <taxon>Pseudomonadota</taxon>
        <taxon>Gammaproteobacteria</taxon>
        <taxon>Methylococcales</taxon>
        <taxon>Methylococcaceae</taxon>
        <taxon>Methyloprofundus</taxon>
    </lineage>
</organism>
<dbReference type="GO" id="GO:0003677">
    <property type="term" value="F:DNA binding"/>
    <property type="evidence" value="ECO:0007669"/>
    <property type="project" value="UniProtKB-KW"/>
</dbReference>
<dbReference type="AlphaFoldDB" id="A0A1V8M3G5"/>
<evidence type="ECO:0000256" key="2">
    <source>
        <dbReference type="ARBA" id="ARBA00023125"/>
    </source>
</evidence>
<accession>A0A1V8M3G5</accession>
<dbReference type="STRING" id="1420851.AU255_13165"/>
<dbReference type="EMBL" id="LPUF01000002">
    <property type="protein sequence ID" value="OQK16058.1"/>
    <property type="molecule type" value="Genomic_DNA"/>
</dbReference>
<protein>
    <submittedName>
        <fullName evidence="3">Uncharacterized protein</fullName>
    </submittedName>
</protein>
<comment type="caution">
    <text evidence="3">The sequence shown here is derived from an EMBL/GenBank/DDBJ whole genome shotgun (WGS) entry which is preliminary data.</text>
</comment>
<gene>
    <name evidence="3" type="ORF">AU255_13165</name>
</gene>
<evidence type="ECO:0000313" key="3">
    <source>
        <dbReference type="EMBL" id="OQK16058.1"/>
    </source>
</evidence>
<keyword evidence="4" id="KW-1185">Reference proteome</keyword>
<keyword evidence="2" id="KW-0238">DNA-binding</keyword>
<keyword evidence="1" id="KW-0680">Restriction system</keyword>
<dbReference type="GO" id="GO:0009307">
    <property type="term" value="P:DNA restriction-modification system"/>
    <property type="evidence" value="ECO:0007669"/>
    <property type="project" value="UniProtKB-KW"/>
</dbReference>
<dbReference type="InterPro" id="IPR044946">
    <property type="entry name" value="Restrct_endonuc_typeI_TRD_sf"/>
</dbReference>
<proteinExistence type="predicted"/>
<dbReference type="Gene3D" id="3.90.220.20">
    <property type="entry name" value="DNA methylase specificity domains"/>
    <property type="match status" value="1"/>
</dbReference>
<name>A0A1V8M3G5_9GAMM</name>
<dbReference type="SUPFAM" id="SSF116734">
    <property type="entry name" value="DNA methylase specificity domain"/>
    <property type="match status" value="1"/>
</dbReference>
<reference evidence="3 4" key="1">
    <citation type="submission" date="2015-12" db="EMBL/GenBank/DDBJ databases">
        <authorList>
            <person name="Shamseldin A."/>
            <person name="Moawad H."/>
            <person name="Abd El-Rahim W.M."/>
            <person name="Sadowsky M.J."/>
        </authorList>
    </citation>
    <scope>NUCLEOTIDE SEQUENCE [LARGE SCALE GENOMIC DNA]</scope>
    <source>
        <strain evidence="3 4">WF1</strain>
    </source>
</reference>
<sequence>MSEILFNREHDLSGLVSFVSEKIEAGKVTLDTYISTDNMLVDRGGVEPATKLPSASRFNYFKVNDTLFSNIRTYFRKVWLADFEGGASPDVLIFRTKNSEVANSSN</sequence>
<evidence type="ECO:0000256" key="1">
    <source>
        <dbReference type="ARBA" id="ARBA00022747"/>
    </source>
</evidence>
<evidence type="ECO:0000313" key="4">
    <source>
        <dbReference type="Proteomes" id="UP000191980"/>
    </source>
</evidence>